<evidence type="ECO:0000256" key="9">
    <source>
        <dbReference type="PIRSR" id="PIRSR000077-4"/>
    </source>
</evidence>
<dbReference type="Pfam" id="PF00085">
    <property type="entry name" value="Thioredoxin"/>
    <property type="match status" value="1"/>
</dbReference>
<dbReference type="InterPro" id="IPR005746">
    <property type="entry name" value="Thioredoxin"/>
</dbReference>
<dbReference type="PROSITE" id="PS00194">
    <property type="entry name" value="THIOREDOXIN_1"/>
    <property type="match status" value="1"/>
</dbReference>
<keyword evidence="3" id="KW-0249">Electron transport</keyword>
<keyword evidence="12" id="KW-1185">Reference proteome</keyword>
<evidence type="ECO:0000256" key="4">
    <source>
        <dbReference type="ARBA" id="ARBA00023157"/>
    </source>
</evidence>
<dbReference type="PANTHER" id="PTHR45663">
    <property type="entry name" value="GEO12009P1"/>
    <property type="match status" value="1"/>
</dbReference>
<evidence type="ECO:0000256" key="5">
    <source>
        <dbReference type="ARBA" id="ARBA00023284"/>
    </source>
</evidence>
<dbReference type="PIRSF" id="PIRSF000077">
    <property type="entry name" value="Thioredoxin"/>
    <property type="match status" value="1"/>
</dbReference>
<feature type="active site" description="Nucleophile" evidence="8">
    <location>
        <position position="44"/>
    </location>
</feature>
<feature type="site" description="Contributes to redox potential value" evidence="8">
    <location>
        <position position="46"/>
    </location>
</feature>
<dbReference type="CDD" id="cd02947">
    <property type="entry name" value="TRX_family"/>
    <property type="match status" value="1"/>
</dbReference>
<accession>A0AAD0T2L8</accession>
<dbReference type="Proteomes" id="UP000263040">
    <property type="component" value="Chromosome"/>
</dbReference>
<evidence type="ECO:0000259" key="10">
    <source>
        <dbReference type="PROSITE" id="PS51352"/>
    </source>
</evidence>
<dbReference type="RefSeq" id="WP_118887407.1">
    <property type="nucleotide sequence ID" value="NZ_CP032100.1"/>
</dbReference>
<dbReference type="InterPro" id="IPR017937">
    <property type="entry name" value="Thioredoxin_CS"/>
</dbReference>
<dbReference type="EMBL" id="CP032100">
    <property type="protein sequence ID" value="AXX90842.1"/>
    <property type="molecule type" value="Genomic_DNA"/>
</dbReference>
<evidence type="ECO:0000313" key="11">
    <source>
        <dbReference type="EMBL" id="AXX90842.1"/>
    </source>
</evidence>
<evidence type="ECO:0000313" key="12">
    <source>
        <dbReference type="Proteomes" id="UP000263040"/>
    </source>
</evidence>
<dbReference type="InterPro" id="IPR036249">
    <property type="entry name" value="Thioredoxin-like_sf"/>
</dbReference>
<dbReference type="AlphaFoldDB" id="A0AAD0T2L8"/>
<dbReference type="GO" id="GO:0015035">
    <property type="term" value="F:protein-disulfide reductase activity"/>
    <property type="evidence" value="ECO:0007669"/>
    <property type="project" value="UniProtKB-UniRule"/>
</dbReference>
<dbReference type="PRINTS" id="PR00421">
    <property type="entry name" value="THIOREDOXIN"/>
</dbReference>
<evidence type="ECO:0000256" key="1">
    <source>
        <dbReference type="ARBA" id="ARBA00008987"/>
    </source>
</evidence>
<reference evidence="11 12" key="1">
    <citation type="submission" date="2018-08" db="EMBL/GenBank/DDBJ databases">
        <title>Complete genome of the Arcobacter suis type strain LMG 26152.</title>
        <authorList>
            <person name="Miller W.G."/>
            <person name="Yee E."/>
            <person name="Bono J.L."/>
        </authorList>
    </citation>
    <scope>NUCLEOTIDE SEQUENCE [LARGE SCALE GENOMIC DNA]</scope>
    <source>
        <strain evidence="11 12">CECT 7833</strain>
    </source>
</reference>
<evidence type="ECO:0000256" key="8">
    <source>
        <dbReference type="PIRSR" id="PIRSR000077-1"/>
    </source>
</evidence>
<dbReference type="PROSITE" id="PS51352">
    <property type="entry name" value="THIOREDOXIN_2"/>
    <property type="match status" value="1"/>
</dbReference>
<sequence length="120" mass="13955">MKKVFLMFLISVISLYAYEELNINNFEEKIKDKNVIVDFYAPWCPPCKIVANNLEDFDISKPENVHIYKVNIDDELTLAKKYGVTKLPTLIYFKNGKPIKDYVGVLNSEELLQASKENFK</sequence>
<dbReference type="Gene3D" id="3.40.30.10">
    <property type="entry name" value="Glutaredoxin"/>
    <property type="match status" value="1"/>
</dbReference>
<feature type="active site" description="Nucleophile" evidence="8">
    <location>
        <position position="47"/>
    </location>
</feature>
<organism evidence="11 12">
    <name type="scientific">Arcobacter suis CECT 7833</name>
    <dbReference type="NCBI Taxonomy" id="663365"/>
    <lineage>
        <taxon>Bacteria</taxon>
        <taxon>Pseudomonadati</taxon>
        <taxon>Campylobacterota</taxon>
        <taxon>Epsilonproteobacteria</taxon>
        <taxon>Campylobacterales</taxon>
        <taxon>Arcobacteraceae</taxon>
        <taxon>Arcobacter</taxon>
    </lineage>
</organism>
<comment type="similarity">
    <text evidence="1 7">Belongs to the thioredoxin family.</text>
</comment>
<feature type="domain" description="Thioredoxin" evidence="10">
    <location>
        <begin position="6"/>
        <end position="120"/>
    </location>
</feature>
<feature type="disulfide bond" description="Redox-active" evidence="9">
    <location>
        <begin position="44"/>
        <end position="47"/>
    </location>
</feature>
<evidence type="ECO:0000256" key="7">
    <source>
        <dbReference type="PIRNR" id="PIRNR000077"/>
    </source>
</evidence>
<keyword evidence="5 9" id="KW-0676">Redox-active center</keyword>
<dbReference type="NCBIfam" id="TIGR01068">
    <property type="entry name" value="thioredoxin"/>
    <property type="match status" value="1"/>
</dbReference>
<evidence type="ECO:0000256" key="6">
    <source>
        <dbReference type="NCBIfam" id="TIGR01068"/>
    </source>
</evidence>
<proteinExistence type="inferred from homology"/>
<evidence type="ECO:0000256" key="3">
    <source>
        <dbReference type="ARBA" id="ARBA00022982"/>
    </source>
</evidence>
<feature type="site" description="Deprotonates C-terminal active site Cys" evidence="8">
    <location>
        <position position="38"/>
    </location>
</feature>
<keyword evidence="2" id="KW-0813">Transport</keyword>
<dbReference type="SUPFAM" id="SSF52833">
    <property type="entry name" value="Thioredoxin-like"/>
    <property type="match status" value="1"/>
</dbReference>
<dbReference type="GO" id="GO:0005737">
    <property type="term" value="C:cytoplasm"/>
    <property type="evidence" value="ECO:0007669"/>
    <property type="project" value="TreeGrafter"/>
</dbReference>
<name>A0AAD0T2L8_9BACT</name>
<keyword evidence="4 9" id="KW-1015">Disulfide bond</keyword>
<dbReference type="PANTHER" id="PTHR45663:SF11">
    <property type="entry name" value="GEO12009P1"/>
    <property type="match status" value="1"/>
</dbReference>
<dbReference type="InterPro" id="IPR013766">
    <property type="entry name" value="Thioredoxin_domain"/>
</dbReference>
<feature type="site" description="Contributes to redox potential value" evidence="8">
    <location>
        <position position="45"/>
    </location>
</feature>
<evidence type="ECO:0000256" key="2">
    <source>
        <dbReference type="ARBA" id="ARBA00022448"/>
    </source>
</evidence>
<protein>
    <recommendedName>
        <fullName evidence="6 7">Thioredoxin</fullName>
    </recommendedName>
</protein>
<dbReference type="KEGG" id="asui:ASUIS_2427"/>
<gene>
    <name evidence="11" type="ORF">ASUIS_2427</name>
</gene>